<dbReference type="Pfam" id="PF08281">
    <property type="entry name" value="Sigma70_r4_2"/>
    <property type="match status" value="1"/>
</dbReference>
<keyword evidence="5" id="KW-0804">Transcription</keyword>
<dbReference type="SUPFAM" id="SSF88659">
    <property type="entry name" value="Sigma3 and sigma4 domains of RNA polymerase sigma factors"/>
    <property type="match status" value="1"/>
</dbReference>
<dbReference type="PANTHER" id="PTHR43133">
    <property type="entry name" value="RNA POLYMERASE ECF-TYPE SIGMA FACTO"/>
    <property type="match status" value="1"/>
</dbReference>
<keyword evidence="4" id="KW-0238">DNA-binding</keyword>
<feature type="compositionally biased region" description="Basic and acidic residues" evidence="6">
    <location>
        <begin position="19"/>
        <end position="29"/>
    </location>
</feature>
<gene>
    <name evidence="9" type="ORF">CLV56_1402</name>
</gene>
<organism evidence="9 10">
    <name type="scientific">Mumia flava</name>
    <dbReference type="NCBI Taxonomy" id="1348852"/>
    <lineage>
        <taxon>Bacteria</taxon>
        <taxon>Bacillati</taxon>
        <taxon>Actinomycetota</taxon>
        <taxon>Actinomycetes</taxon>
        <taxon>Propionibacteriales</taxon>
        <taxon>Nocardioidaceae</taxon>
        <taxon>Mumia</taxon>
    </lineage>
</organism>
<evidence type="ECO:0000256" key="3">
    <source>
        <dbReference type="ARBA" id="ARBA00023082"/>
    </source>
</evidence>
<dbReference type="Proteomes" id="UP000230842">
    <property type="component" value="Unassembled WGS sequence"/>
</dbReference>
<feature type="domain" description="RNA polymerase sigma-70 region 2" evidence="7">
    <location>
        <begin position="48"/>
        <end position="117"/>
    </location>
</feature>
<dbReference type="PANTHER" id="PTHR43133:SF8">
    <property type="entry name" value="RNA POLYMERASE SIGMA FACTOR HI_1459-RELATED"/>
    <property type="match status" value="1"/>
</dbReference>
<keyword evidence="3" id="KW-0731">Sigma factor</keyword>
<comment type="caution">
    <text evidence="9">The sequence shown here is derived from an EMBL/GenBank/DDBJ whole genome shotgun (WGS) entry which is preliminary data.</text>
</comment>
<evidence type="ECO:0000256" key="4">
    <source>
        <dbReference type="ARBA" id="ARBA00023125"/>
    </source>
</evidence>
<dbReference type="Gene3D" id="1.10.10.10">
    <property type="entry name" value="Winged helix-like DNA-binding domain superfamily/Winged helix DNA-binding domain"/>
    <property type="match status" value="1"/>
</dbReference>
<accession>A0A2M9BGX7</accession>
<feature type="region of interest" description="Disordered" evidence="6">
    <location>
        <begin position="1"/>
        <end position="29"/>
    </location>
</feature>
<dbReference type="GO" id="GO:0016987">
    <property type="term" value="F:sigma factor activity"/>
    <property type="evidence" value="ECO:0007669"/>
    <property type="project" value="UniProtKB-KW"/>
</dbReference>
<keyword evidence="2" id="KW-0805">Transcription regulation</keyword>
<feature type="domain" description="RNA polymerase sigma factor 70 region 4 type 2" evidence="8">
    <location>
        <begin position="144"/>
        <end position="195"/>
    </location>
</feature>
<dbReference type="GO" id="GO:0003677">
    <property type="term" value="F:DNA binding"/>
    <property type="evidence" value="ECO:0007669"/>
    <property type="project" value="UniProtKB-KW"/>
</dbReference>
<evidence type="ECO:0000256" key="2">
    <source>
        <dbReference type="ARBA" id="ARBA00023015"/>
    </source>
</evidence>
<evidence type="ECO:0000256" key="1">
    <source>
        <dbReference type="ARBA" id="ARBA00010641"/>
    </source>
</evidence>
<evidence type="ECO:0000259" key="8">
    <source>
        <dbReference type="Pfam" id="PF08281"/>
    </source>
</evidence>
<feature type="compositionally biased region" description="Basic and acidic residues" evidence="6">
    <location>
        <begin position="1"/>
        <end position="10"/>
    </location>
</feature>
<proteinExistence type="inferred from homology"/>
<evidence type="ECO:0000256" key="6">
    <source>
        <dbReference type="SAM" id="MobiDB-lite"/>
    </source>
</evidence>
<dbReference type="EMBL" id="PGEZ01000001">
    <property type="protein sequence ID" value="PJJ57179.1"/>
    <property type="molecule type" value="Genomic_DNA"/>
</dbReference>
<dbReference type="InterPro" id="IPR013324">
    <property type="entry name" value="RNA_pol_sigma_r3/r4-like"/>
</dbReference>
<dbReference type="NCBIfam" id="TIGR02937">
    <property type="entry name" value="sigma70-ECF"/>
    <property type="match status" value="1"/>
</dbReference>
<reference evidence="9 10" key="1">
    <citation type="submission" date="2017-11" db="EMBL/GenBank/DDBJ databases">
        <title>Genomic Encyclopedia of Archaeal and Bacterial Type Strains, Phase II (KMG-II): From Individual Species to Whole Genera.</title>
        <authorList>
            <person name="Goeker M."/>
        </authorList>
    </citation>
    <scope>NUCLEOTIDE SEQUENCE [LARGE SCALE GENOMIC DNA]</scope>
    <source>
        <strain evidence="9 10">DSM 27763</strain>
    </source>
</reference>
<dbReference type="AlphaFoldDB" id="A0A2M9BGX7"/>
<dbReference type="InterPro" id="IPR013325">
    <property type="entry name" value="RNA_pol_sigma_r2"/>
</dbReference>
<dbReference type="SUPFAM" id="SSF88946">
    <property type="entry name" value="Sigma2 domain of RNA polymerase sigma factors"/>
    <property type="match status" value="1"/>
</dbReference>
<evidence type="ECO:0000313" key="9">
    <source>
        <dbReference type="EMBL" id="PJJ57179.1"/>
    </source>
</evidence>
<dbReference type="Gene3D" id="1.10.1740.10">
    <property type="match status" value="1"/>
</dbReference>
<evidence type="ECO:0000256" key="5">
    <source>
        <dbReference type="ARBA" id="ARBA00023163"/>
    </source>
</evidence>
<protein>
    <submittedName>
        <fullName evidence="9">RNA polymerase sigma-70 factor (ECF subfamily)</fullName>
    </submittedName>
</protein>
<evidence type="ECO:0000313" key="10">
    <source>
        <dbReference type="Proteomes" id="UP000230842"/>
    </source>
</evidence>
<keyword evidence="10" id="KW-1185">Reference proteome</keyword>
<dbReference type="InterPro" id="IPR007627">
    <property type="entry name" value="RNA_pol_sigma70_r2"/>
</dbReference>
<dbReference type="Pfam" id="PF04542">
    <property type="entry name" value="Sigma70_r2"/>
    <property type="match status" value="1"/>
</dbReference>
<name>A0A2M9BGX7_9ACTN</name>
<dbReference type="InterPro" id="IPR013249">
    <property type="entry name" value="RNA_pol_sigma70_r4_t2"/>
</dbReference>
<comment type="similarity">
    <text evidence="1">Belongs to the sigma-70 factor family. ECF subfamily.</text>
</comment>
<dbReference type="InterPro" id="IPR039425">
    <property type="entry name" value="RNA_pol_sigma-70-like"/>
</dbReference>
<dbReference type="InterPro" id="IPR014284">
    <property type="entry name" value="RNA_pol_sigma-70_dom"/>
</dbReference>
<evidence type="ECO:0000259" key="7">
    <source>
        <dbReference type="Pfam" id="PF04542"/>
    </source>
</evidence>
<dbReference type="InterPro" id="IPR036388">
    <property type="entry name" value="WH-like_DNA-bd_sf"/>
</dbReference>
<sequence>MEKMRDHERSAMTTEPPSETDHPGREPDDDRLLLARMRRGDRDALGLLYERHVRPVYWQAYRVVGVDADAEEVVQDVFVTAWRRRDDIHVVDRSVLPWLLATAKYTALNHQRRRRRRAWAELDENVASIHPGPDDVVVADLVLERVHEHVRSLSTLDQRLFSLCVAGDRSYAEAADELGVTHGTVRNRVSRIRSRVRTATEDLRGPA</sequence>
<dbReference type="GO" id="GO:0006352">
    <property type="term" value="P:DNA-templated transcription initiation"/>
    <property type="evidence" value="ECO:0007669"/>
    <property type="project" value="InterPro"/>
</dbReference>